<name>A0A3R9LNY0_9BACT</name>
<dbReference type="Proteomes" id="UP000280066">
    <property type="component" value="Unassembled WGS sequence"/>
</dbReference>
<organism evidence="3 4">
    <name type="scientific">Hymenobacter metallilatus</name>
    <dbReference type="NCBI Taxonomy" id="2493666"/>
    <lineage>
        <taxon>Bacteria</taxon>
        <taxon>Pseudomonadati</taxon>
        <taxon>Bacteroidota</taxon>
        <taxon>Cytophagia</taxon>
        <taxon>Cytophagales</taxon>
        <taxon>Hymenobacteraceae</taxon>
        <taxon>Hymenobacter</taxon>
    </lineage>
</organism>
<protein>
    <submittedName>
        <fullName evidence="3">DUF3365 domain-containing protein</fullName>
    </submittedName>
</protein>
<keyword evidence="4" id="KW-1185">Reference proteome</keyword>
<gene>
    <name evidence="3" type="ORF">EI290_22110</name>
</gene>
<dbReference type="OrthoDB" id="1494333at2"/>
<feature type="domain" description="Tll0287-like" evidence="2">
    <location>
        <begin position="105"/>
        <end position="209"/>
    </location>
</feature>
<accession>A0A3R9LNY0</accession>
<evidence type="ECO:0000259" key="2">
    <source>
        <dbReference type="Pfam" id="PF11845"/>
    </source>
</evidence>
<proteinExistence type="predicted"/>
<dbReference type="InterPro" id="IPR021796">
    <property type="entry name" value="Tll0287-like_dom"/>
</dbReference>
<comment type="caution">
    <text evidence="3">The sequence shown here is derived from an EMBL/GenBank/DDBJ whole genome shotgun (WGS) entry which is preliminary data.</text>
</comment>
<keyword evidence="1" id="KW-0732">Signal</keyword>
<dbReference type="EMBL" id="RWIS01000025">
    <property type="protein sequence ID" value="RSK23815.1"/>
    <property type="molecule type" value="Genomic_DNA"/>
</dbReference>
<sequence>MTTLISSLVMRFLLRPALLLLLLAACRPDQVEHLSNTKELAVEAANWEVKRIMPKDLLRATAWAGDSLTRTAERELRQVLAQKLEAGGVAAALPYCHPETLPATDSLAKTLQASLSRATTRPRNPAHRVTLSATEQNPADTTRRVARPGTEEFTYQRPLVLNDQLCLRCHGIVGKDITASDYALIQNRYPQDQATGYQLGQAMGVWRVSQQRPGVAEFWTMKTRKVMKKRKPLF</sequence>
<feature type="chain" id="PRO_5018629074" evidence="1">
    <location>
        <begin position="32"/>
        <end position="234"/>
    </location>
</feature>
<reference evidence="3 4" key="1">
    <citation type="submission" date="2018-12" db="EMBL/GenBank/DDBJ databases">
        <authorList>
            <person name="Feng G."/>
            <person name="Zhu H."/>
        </authorList>
    </citation>
    <scope>NUCLEOTIDE SEQUENCE [LARGE SCALE GENOMIC DNA]</scope>
    <source>
        <strain evidence="3 4">9PBR-2</strain>
    </source>
</reference>
<feature type="signal peptide" evidence="1">
    <location>
        <begin position="1"/>
        <end position="31"/>
    </location>
</feature>
<evidence type="ECO:0000256" key="1">
    <source>
        <dbReference type="SAM" id="SignalP"/>
    </source>
</evidence>
<dbReference type="AlphaFoldDB" id="A0A3R9LNY0"/>
<dbReference type="Pfam" id="PF11845">
    <property type="entry name" value="Tll0287-like"/>
    <property type="match status" value="1"/>
</dbReference>
<evidence type="ECO:0000313" key="4">
    <source>
        <dbReference type="Proteomes" id="UP000280066"/>
    </source>
</evidence>
<evidence type="ECO:0000313" key="3">
    <source>
        <dbReference type="EMBL" id="RSK23815.1"/>
    </source>
</evidence>